<dbReference type="Pfam" id="PF07963">
    <property type="entry name" value="N_methyl"/>
    <property type="match status" value="1"/>
</dbReference>
<evidence type="ECO:0000313" key="2">
    <source>
        <dbReference type="Proteomes" id="UP000061569"/>
    </source>
</evidence>
<proteinExistence type="predicted"/>
<dbReference type="InterPro" id="IPR012902">
    <property type="entry name" value="N_methyl_site"/>
</dbReference>
<protein>
    <submittedName>
        <fullName evidence="1">Type IV pilus assembly protein</fullName>
    </submittedName>
</protein>
<dbReference type="OrthoDB" id="8547299at2"/>
<dbReference type="NCBIfam" id="TIGR02523">
    <property type="entry name" value="type_IV_pilV"/>
    <property type="match status" value="1"/>
</dbReference>
<gene>
    <name evidence="1" type="primary">pilV</name>
    <name evidence="1" type="ORF">GLE_3625</name>
</gene>
<organism evidence="1 2">
    <name type="scientific">Lysobacter enzymogenes</name>
    <dbReference type="NCBI Taxonomy" id="69"/>
    <lineage>
        <taxon>Bacteria</taxon>
        <taxon>Pseudomonadati</taxon>
        <taxon>Pseudomonadota</taxon>
        <taxon>Gammaproteobacteria</taxon>
        <taxon>Lysobacterales</taxon>
        <taxon>Lysobacteraceae</taxon>
        <taxon>Lysobacter</taxon>
    </lineage>
</organism>
<evidence type="ECO:0000313" key="1">
    <source>
        <dbReference type="EMBL" id="ALN58969.1"/>
    </source>
</evidence>
<dbReference type="PATRIC" id="fig|69.6.peg.3569"/>
<accession>A0A0S2DKJ3</accession>
<dbReference type="PROSITE" id="PS00409">
    <property type="entry name" value="PROKAR_NTER_METHYL"/>
    <property type="match status" value="1"/>
</dbReference>
<sequence length="174" mass="18542">MSLIVNRISARAAPRRSLPGARSRQRGFSLIEVLIAMLVIGFGLLGLAMMQTLSVRYSQSANYRTQAFNLAYDLFDQIRANRALSAQFTKIDEGSFSGVTGKNCSRATSGFVGPAESATRWKCQVRSTLGAGAFAQVTQDGARTTVTISWSDARAAVGAVGNNANGRITVSSDL</sequence>
<dbReference type="NCBIfam" id="TIGR02532">
    <property type="entry name" value="IV_pilin_GFxxxE"/>
    <property type="match status" value="1"/>
</dbReference>
<reference evidence="1 2" key="1">
    <citation type="submission" date="2015-11" db="EMBL/GenBank/DDBJ databases">
        <title>Genome sequences of Lysobacter enzymogenes strain C3 and Lysobacter antibioticus ATCC 29479.</title>
        <authorList>
            <person name="Kobayashi D.Y."/>
        </authorList>
    </citation>
    <scope>NUCLEOTIDE SEQUENCE [LARGE SCALE GENOMIC DNA]</scope>
    <source>
        <strain evidence="1 2">C3</strain>
    </source>
</reference>
<dbReference type="InterPro" id="IPR013362">
    <property type="entry name" value="Pilus_4_PilV"/>
</dbReference>
<dbReference type="KEGG" id="lez:GLE_3625"/>
<name>A0A0S2DKJ3_LYSEN</name>
<dbReference type="AlphaFoldDB" id="A0A0S2DKJ3"/>
<dbReference type="STRING" id="69.GLE_3625"/>
<dbReference type="EMBL" id="CP013140">
    <property type="protein sequence ID" value="ALN58969.1"/>
    <property type="molecule type" value="Genomic_DNA"/>
</dbReference>
<dbReference type="Proteomes" id="UP000061569">
    <property type="component" value="Chromosome"/>
</dbReference>